<dbReference type="Proteomes" id="UP000064201">
    <property type="component" value="Chromosome"/>
</dbReference>
<dbReference type="UniPathway" id="UPA00031">
    <property type="reaction ID" value="UER00012"/>
</dbReference>
<dbReference type="InterPro" id="IPR015424">
    <property type="entry name" value="PyrdxlP-dep_Trfase"/>
</dbReference>
<evidence type="ECO:0000256" key="9">
    <source>
        <dbReference type="HAMAP-Rule" id="MF_01023"/>
    </source>
</evidence>
<evidence type="ECO:0000313" key="11">
    <source>
        <dbReference type="EMBL" id="AKJ95032.1"/>
    </source>
</evidence>
<dbReference type="SUPFAM" id="SSF53383">
    <property type="entry name" value="PLP-dependent transferases"/>
    <property type="match status" value="1"/>
</dbReference>
<dbReference type="EC" id="2.6.1.9" evidence="9"/>
<evidence type="ECO:0000256" key="6">
    <source>
        <dbReference type="ARBA" id="ARBA00022679"/>
    </source>
</evidence>
<dbReference type="HAMAP" id="MF_01023">
    <property type="entry name" value="HisC_aminotrans_2"/>
    <property type="match status" value="1"/>
</dbReference>
<keyword evidence="5 9" id="KW-0032">Aminotransferase</keyword>
<feature type="domain" description="Aminotransferase class I/classII large" evidence="10">
    <location>
        <begin position="49"/>
        <end position="380"/>
    </location>
</feature>
<dbReference type="InterPro" id="IPR004839">
    <property type="entry name" value="Aminotransferase_I/II_large"/>
</dbReference>
<gene>
    <name evidence="9" type="primary">hisC</name>
    <name evidence="11" type="ORF">TVD_06500</name>
</gene>
<dbReference type="GO" id="GO:0004400">
    <property type="term" value="F:histidinol-phosphate transaminase activity"/>
    <property type="evidence" value="ECO:0007669"/>
    <property type="project" value="UniProtKB-UniRule"/>
</dbReference>
<dbReference type="PANTHER" id="PTHR43643">
    <property type="entry name" value="HISTIDINOL-PHOSPHATE AMINOTRANSFERASE 2"/>
    <property type="match status" value="1"/>
</dbReference>
<evidence type="ECO:0000256" key="2">
    <source>
        <dbReference type="ARBA" id="ARBA00005011"/>
    </source>
</evidence>
<evidence type="ECO:0000313" key="12">
    <source>
        <dbReference type="Proteomes" id="UP000064201"/>
    </source>
</evidence>
<dbReference type="NCBIfam" id="TIGR01141">
    <property type="entry name" value="hisC"/>
    <property type="match status" value="1"/>
</dbReference>
<name>A0A0G3G696_9GAMM</name>
<evidence type="ECO:0000256" key="8">
    <source>
        <dbReference type="ARBA" id="ARBA00047481"/>
    </source>
</evidence>
<dbReference type="Pfam" id="PF00155">
    <property type="entry name" value="Aminotran_1_2"/>
    <property type="match status" value="1"/>
</dbReference>
<keyword evidence="9" id="KW-0028">Amino-acid biosynthesis</keyword>
<keyword evidence="9" id="KW-0368">Histidine biosynthesis</keyword>
<evidence type="ECO:0000256" key="1">
    <source>
        <dbReference type="ARBA" id="ARBA00001933"/>
    </source>
</evidence>
<dbReference type="PANTHER" id="PTHR43643:SF3">
    <property type="entry name" value="HISTIDINOL-PHOSPHATE AMINOTRANSFERASE"/>
    <property type="match status" value="1"/>
</dbReference>
<dbReference type="InterPro" id="IPR015422">
    <property type="entry name" value="PyrdxlP-dep_Trfase_small"/>
</dbReference>
<dbReference type="GO" id="GO:0000105">
    <property type="term" value="P:L-histidine biosynthetic process"/>
    <property type="evidence" value="ECO:0007669"/>
    <property type="project" value="UniProtKB-UniRule"/>
</dbReference>
<dbReference type="Gene3D" id="3.90.1150.10">
    <property type="entry name" value="Aspartate Aminotransferase, domain 1"/>
    <property type="match status" value="1"/>
</dbReference>
<dbReference type="Gene3D" id="3.40.640.10">
    <property type="entry name" value="Type I PLP-dependent aspartate aminotransferase-like (Major domain)"/>
    <property type="match status" value="1"/>
</dbReference>
<dbReference type="GO" id="GO:0030170">
    <property type="term" value="F:pyridoxal phosphate binding"/>
    <property type="evidence" value="ECO:0007669"/>
    <property type="project" value="InterPro"/>
</dbReference>
<dbReference type="AlphaFoldDB" id="A0A0G3G696"/>
<evidence type="ECO:0000256" key="4">
    <source>
        <dbReference type="ARBA" id="ARBA00011738"/>
    </source>
</evidence>
<organism evidence="11 12">
    <name type="scientific">Thioalkalivibrio versutus</name>
    <dbReference type="NCBI Taxonomy" id="106634"/>
    <lineage>
        <taxon>Bacteria</taxon>
        <taxon>Pseudomonadati</taxon>
        <taxon>Pseudomonadota</taxon>
        <taxon>Gammaproteobacteria</taxon>
        <taxon>Chromatiales</taxon>
        <taxon>Ectothiorhodospiraceae</taxon>
        <taxon>Thioalkalivibrio</taxon>
    </lineage>
</organism>
<protein>
    <recommendedName>
        <fullName evidence="9">Histidinol-phosphate aminotransferase</fullName>
        <ecNumber evidence="9">2.6.1.9</ecNumber>
    </recommendedName>
    <alternativeName>
        <fullName evidence="9">Imidazole acetol-phosphate transaminase</fullName>
    </alternativeName>
</protein>
<dbReference type="KEGG" id="tvr:TVD_06500"/>
<comment type="catalytic activity">
    <reaction evidence="8 9">
        <text>L-histidinol phosphate + 2-oxoglutarate = 3-(imidazol-4-yl)-2-oxopropyl phosphate + L-glutamate</text>
        <dbReference type="Rhea" id="RHEA:23744"/>
        <dbReference type="ChEBI" id="CHEBI:16810"/>
        <dbReference type="ChEBI" id="CHEBI:29985"/>
        <dbReference type="ChEBI" id="CHEBI:57766"/>
        <dbReference type="ChEBI" id="CHEBI:57980"/>
        <dbReference type="EC" id="2.6.1.9"/>
    </reaction>
</comment>
<accession>A0A0G3G696</accession>
<dbReference type="CDD" id="cd00609">
    <property type="entry name" value="AAT_like"/>
    <property type="match status" value="1"/>
</dbReference>
<dbReference type="STRING" id="106634.TVD_06500"/>
<dbReference type="InterPro" id="IPR015421">
    <property type="entry name" value="PyrdxlP-dep_Trfase_major"/>
</dbReference>
<proteinExistence type="inferred from homology"/>
<dbReference type="PATRIC" id="fig|106634.4.peg.1329"/>
<keyword evidence="12" id="KW-1185">Reference proteome</keyword>
<dbReference type="InterPro" id="IPR050106">
    <property type="entry name" value="HistidinolP_aminotransfase"/>
</dbReference>
<evidence type="ECO:0000256" key="7">
    <source>
        <dbReference type="ARBA" id="ARBA00022898"/>
    </source>
</evidence>
<sequence>MASNPSVSATAGPAFDPVTLAVAGVQGLSPYQPGKPVATLERELGITQAVKLASNENPLGPSPLAVEAGRAALADAHVYPDGNGFELKARLAERHGVTPEQITLGNGSNEVLELVARTWLAPGRAAVFSAHAFAVYPLVTQAVDAEARVAAALPADHPEQPFGHDLDAMQARVDGDVRVVFVANPNNPTGTWLDAAALEAFVAAMPVTTVVVIDEAYFEYVEEAEYPDTTQWLDRYPNLIVTRTFSKIQGLAGLRLGYAVSSPAIADLLNRVRQPFNVNAIAQAAGLAALDDHEHVEKSVAINREGVRQVSAALRELGLRVIPSVGNFVTFDTGRDPGPVYDAMLRDGVITRPVENYGLPGHLRVTVSTRADNDRFLAALKKALA</sequence>
<feature type="modified residue" description="N6-(pyridoxal phosphate)lysine" evidence="9">
    <location>
        <position position="247"/>
    </location>
</feature>
<comment type="pathway">
    <text evidence="2 9">Amino-acid biosynthesis; L-histidine biosynthesis; L-histidine from 5-phospho-alpha-D-ribose 1-diphosphate: step 7/9.</text>
</comment>
<dbReference type="RefSeq" id="WP_018145709.1">
    <property type="nucleotide sequence ID" value="NZ_CP011367.1"/>
</dbReference>
<keyword evidence="7 9" id="KW-0663">Pyridoxal phosphate</keyword>
<comment type="similarity">
    <text evidence="3 9">Belongs to the class-II pyridoxal-phosphate-dependent aminotransferase family. Histidinol-phosphate aminotransferase subfamily.</text>
</comment>
<comment type="cofactor">
    <cofactor evidence="1 9">
        <name>pyridoxal 5'-phosphate</name>
        <dbReference type="ChEBI" id="CHEBI:597326"/>
    </cofactor>
</comment>
<dbReference type="InterPro" id="IPR005861">
    <property type="entry name" value="HisP_aminotrans"/>
</dbReference>
<keyword evidence="6 9" id="KW-0808">Transferase</keyword>
<comment type="subunit">
    <text evidence="4 9">Homodimer.</text>
</comment>
<evidence type="ECO:0000259" key="10">
    <source>
        <dbReference type="Pfam" id="PF00155"/>
    </source>
</evidence>
<dbReference type="OrthoDB" id="9813612at2"/>
<evidence type="ECO:0000256" key="3">
    <source>
        <dbReference type="ARBA" id="ARBA00007970"/>
    </source>
</evidence>
<reference evidence="11 12" key="1">
    <citation type="submission" date="2015-04" db="EMBL/GenBank/DDBJ databases">
        <title>Complete Sequence for the Genome of the Thioalkalivibrio versutus D301.</title>
        <authorList>
            <person name="Mu T."/>
            <person name="Zhou J."/>
            <person name="Xu X."/>
        </authorList>
    </citation>
    <scope>NUCLEOTIDE SEQUENCE [LARGE SCALE GENOMIC DNA]</scope>
    <source>
        <strain evidence="11 12">D301</strain>
    </source>
</reference>
<dbReference type="EMBL" id="CP011367">
    <property type="protein sequence ID" value="AKJ95032.1"/>
    <property type="molecule type" value="Genomic_DNA"/>
</dbReference>
<evidence type="ECO:0000256" key="5">
    <source>
        <dbReference type="ARBA" id="ARBA00022576"/>
    </source>
</evidence>